<evidence type="ECO:0000259" key="3">
    <source>
        <dbReference type="Pfam" id="PF00534"/>
    </source>
</evidence>
<feature type="domain" description="Glycosyltransferase subfamily 4-like N-terminal" evidence="4">
    <location>
        <begin position="17"/>
        <end position="176"/>
    </location>
</feature>
<keyword evidence="2" id="KW-0808">Transferase</keyword>
<dbReference type="NCBIfam" id="TIGR04047">
    <property type="entry name" value="MSMEG_0565_glyc"/>
    <property type="match status" value="1"/>
</dbReference>
<evidence type="ECO:0000313" key="5">
    <source>
        <dbReference type="EMBL" id="MED7824824.1"/>
    </source>
</evidence>
<dbReference type="Pfam" id="PF13439">
    <property type="entry name" value="Glyco_transf_4"/>
    <property type="match status" value="1"/>
</dbReference>
<dbReference type="PANTHER" id="PTHR46401">
    <property type="entry name" value="GLYCOSYLTRANSFERASE WBBK-RELATED"/>
    <property type="match status" value="1"/>
</dbReference>
<dbReference type="PANTHER" id="PTHR46401:SF2">
    <property type="entry name" value="GLYCOSYLTRANSFERASE WBBK-RELATED"/>
    <property type="match status" value="1"/>
</dbReference>
<dbReference type="InterPro" id="IPR001296">
    <property type="entry name" value="Glyco_trans_1"/>
</dbReference>
<organism evidence="5 6">
    <name type="scientific">Streptomyces chiangmaiensis</name>
    <dbReference type="NCBI Taxonomy" id="766497"/>
    <lineage>
        <taxon>Bacteria</taxon>
        <taxon>Bacillati</taxon>
        <taxon>Actinomycetota</taxon>
        <taxon>Actinomycetes</taxon>
        <taxon>Kitasatosporales</taxon>
        <taxon>Streptomycetaceae</taxon>
        <taxon>Streptomyces</taxon>
    </lineage>
</organism>
<dbReference type="CDD" id="cd03801">
    <property type="entry name" value="GT4_PimA-like"/>
    <property type="match status" value="1"/>
</dbReference>
<keyword evidence="1" id="KW-0328">Glycosyltransferase</keyword>
<keyword evidence="6" id="KW-1185">Reference proteome</keyword>
<evidence type="ECO:0000259" key="4">
    <source>
        <dbReference type="Pfam" id="PF13439"/>
    </source>
</evidence>
<name>A0ABU7FLL6_9ACTN</name>
<gene>
    <name evidence="5" type="ORF">VXC91_23245</name>
</gene>
<dbReference type="Pfam" id="PF00534">
    <property type="entry name" value="Glycos_transf_1"/>
    <property type="match status" value="1"/>
</dbReference>
<dbReference type="InterPro" id="IPR023986">
    <property type="entry name" value="GlycosylTfrase_MSMEG0565"/>
</dbReference>
<accession>A0ABU7FLL6</accession>
<protein>
    <submittedName>
        <fullName evidence="5">MSMEG_0565 family glycosyltransferase</fullName>
    </submittedName>
</protein>
<dbReference type="RefSeq" id="WP_329509251.1">
    <property type="nucleotide sequence ID" value="NZ_BAAAYZ010000279.1"/>
</dbReference>
<dbReference type="InterPro" id="IPR028098">
    <property type="entry name" value="Glyco_trans_4-like_N"/>
</dbReference>
<feature type="domain" description="Glycosyl transferase family 1" evidence="3">
    <location>
        <begin position="192"/>
        <end position="356"/>
    </location>
</feature>
<dbReference type="Gene3D" id="3.40.50.2000">
    <property type="entry name" value="Glycogen Phosphorylase B"/>
    <property type="match status" value="2"/>
</dbReference>
<proteinExistence type="predicted"/>
<evidence type="ECO:0000313" key="6">
    <source>
        <dbReference type="Proteomes" id="UP001333996"/>
    </source>
</evidence>
<evidence type="ECO:0000256" key="1">
    <source>
        <dbReference type="ARBA" id="ARBA00022676"/>
    </source>
</evidence>
<dbReference type="SUPFAM" id="SSF53756">
    <property type="entry name" value="UDP-Glycosyltransferase/glycogen phosphorylase"/>
    <property type="match status" value="1"/>
</dbReference>
<dbReference type="EMBL" id="JAYWVC010000085">
    <property type="protein sequence ID" value="MED7824824.1"/>
    <property type="molecule type" value="Genomic_DNA"/>
</dbReference>
<comment type="caution">
    <text evidence="5">The sequence shown here is derived from an EMBL/GenBank/DDBJ whole genome shotgun (WGS) entry which is preliminary data.</text>
</comment>
<evidence type="ECO:0000256" key="2">
    <source>
        <dbReference type="ARBA" id="ARBA00022679"/>
    </source>
</evidence>
<sequence>MTSPQELALVTYSTKPRGGVVHTLSLAEALHRQGVPVHLIALGERDAGFFRPTPVPHTIIPAPRREATLEARVFASLDTLAEGLAELSDRFDILHTQDCISARAAARVRDAGAPVTVVRTVHHVDDFTTPALIDCQRRAIFEPDRVLVVSEYWRELLRTEYDVESHVVANGVDPRRFGPLPAELRSRLRKGIGAENRFLFLAVGGVEPRKGTVHLFRAMSILKDLMDTPPVLAVVGGHSFQDYADYRDAALSALPALGLELGTDVVLLGTVPDSELSAWYRAADALAFPSVKEGWGLAVLEAMSAELPVIASDLPVFKEYLTDRRNALLTPVADAAALARGMRELAESPELRTRLRLGSRPTVSRFTWEASAAQHAEIYQDIRSAGGGARPAGAVRKAG</sequence>
<dbReference type="Proteomes" id="UP001333996">
    <property type="component" value="Unassembled WGS sequence"/>
</dbReference>
<reference evidence="5" key="1">
    <citation type="submission" date="2024-01" db="EMBL/GenBank/DDBJ databases">
        <title>First draft genome sequence data of TA4-1, the type strain of Gram-positive actinobacterium Streptomyces chiangmaiensis.</title>
        <authorList>
            <person name="Yasawong M."/>
            <person name="Nantapong N."/>
        </authorList>
    </citation>
    <scope>NUCLEOTIDE SEQUENCE</scope>
    <source>
        <strain evidence="5">TA4-1</strain>
    </source>
</reference>